<keyword evidence="1" id="KW-0479">Metal-binding</keyword>
<comment type="subcellular location">
    <subcellularLocation>
        <location evidence="7">Nucleus</location>
    </subcellularLocation>
</comment>
<keyword evidence="4" id="KW-0238">DNA-binding</keyword>
<keyword evidence="5 7" id="KW-0804">Transcription</keyword>
<dbReference type="Gene3D" id="6.10.250.2620">
    <property type="match status" value="1"/>
</dbReference>
<evidence type="ECO:0000256" key="6">
    <source>
        <dbReference type="ARBA" id="ARBA00023242"/>
    </source>
</evidence>
<dbReference type="SMART" id="SM00906">
    <property type="entry name" value="Fungal_trans"/>
    <property type="match status" value="1"/>
</dbReference>
<organism evidence="10 11">
    <name type="scientific">Fonsecaea nubica</name>
    <dbReference type="NCBI Taxonomy" id="856822"/>
    <lineage>
        <taxon>Eukaryota</taxon>
        <taxon>Fungi</taxon>
        <taxon>Dikarya</taxon>
        <taxon>Ascomycota</taxon>
        <taxon>Pezizomycotina</taxon>
        <taxon>Eurotiomycetes</taxon>
        <taxon>Chaetothyriomycetidae</taxon>
        <taxon>Chaetothyriales</taxon>
        <taxon>Herpotrichiellaceae</taxon>
        <taxon>Fonsecaea</taxon>
    </lineage>
</organism>
<dbReference type="InterPro" id="IPR007219">
    <property type="entry name" value="XnlR_reg_dom"/>
</dbReference>
<proteinExistence type="inferred from homology"/>
<dbReference type="GO" id="GO:0001228">
    <property type="term" value="F:DNA-binding transcription activator activity, RNA polymerase II-specific"/>
    <property type="evidence" value="ECO:0007669"/>
    <property type="project" value="TreeGrafter"/>
</dbReference>
<feature type="region of interest" description="Disordered" evidence="8">
    <location>
        <begin position="1"/>
        <end position="24"/>
    </location>
</feature>
<dbReference type="GO" id="GO:0006351">
    <property type="term" value="P:DNA-templated transcription"/>
    <property type="evidence" value="ECO:0007669"/>
    <property type="project" value="InterPro"/>
</dbReference>
<dbReference type="Proteomes" id="UP000185904">
    <property type="component" value="Unassembled WGS sequence"/>
</dbReference>
<dbReference type="GO" id="GO:0000978">
    <property type="term" value="F:RNA polymerase II cis-regulatory region sequence-specific DNA binding"/>
    <property type="evidence" value="ECO:0007669"/>
    <property type="project" value="TreeGrafter"/>
</dbReference>
<accession>A0A178D028</accession>
<feature type="compositionally biased region" description="Acidic residues" evidence="8">
    <location>
        <begin position="62"/>
        <end position="71"/>
    </location>
</feature>
<keyword evidence="6 7" id="KW-0539">Nucleus</keyword>
<evidence type="ECO:0000256" key="8">
    <source>
        <dbReference type="SAM" id="MobiDB-lite"/>
    </source>
</evidence>
<evidence type="ECO:0000313" key="10">
    <source>
        <dbReference type="EMBL" id="OAL34571.1"/>
    </source>
</evidence>
<feature type="region of interest" description="Disordered" evidence="8">
    <location>
        <begin position="50"/>
        <end position="77"/>
    </location>
</feature>
<dbReference type="PANTHER" id="PTHR31944:SF131">
    <property type="entry name" value="HEME-RESPONSIVE ZINC FINGER TRANSCRIPTION FACTOR HAP1"/>
    <property type="match status" value="1"/>
</dbReference>
<evidence type="ECO:0000256" key="3">
    <source>
        <dbReference type="ARBA" id="ARBA00023015"/>
    </source>
</evidence>
<gene>
    <name evidence="7" type="primary">MED17</name>
    <name evidence="10" type="ORF">AYO20_06201</name>
</gene>
<comment type="function">
    <text evidence="7">Component of the Mediator complex, a coactivator involved in the regulated transcription of nearly all RNA polymerase II-dependent genes. Mediator functions as a bridge to convey information from gene-specific regulatory proteins to the basal RNA polymerase II transcription machinery. Mediator is recruited to promoters by direct interactions with regulatory proteins and serves as a scaffold for the assembly of a functional preinitiation complex with RNA polymerase II and the general transcription factors.</text>
</comment>
<dbReference type="PANTHER" id="PTHR31944">
    <property type="entry name" value="HEME-RESPONSIVE ZINC FINGER TRANSCRIPTION FACTOR HAP1"/>
    <property type="match status" value="1"/>
</dbReference>
<dbReference type="GO" id="GO:0008270">
    <property type="term" value="F:zinc ion binding"/>
    <property type="evidence" value="ECO:0007669"/>
    <property type="project" value="InterPro"/>
</dbReference>
<evidence type="ECO:0000256" key="7">
    <source>
        <dbReference type="RuleBase" id="RU364140"/>
    </source>
</evidence>
<evidence type="ECO:0000313" key="11">
    <source>
        <dbReference type="Proteomes" id="UP000185904"/>
    </source>
</evidence>
<comment type="caution">
    <text evidence="10">The sequence shown here is derived from an EMBL/GenBank/DDBJ whole genome shotgun (WGS) entry which is preliminary data.</text>
</comment>
<dbReference type="AlphaFoldDB" id="A0A178D028"/>
<dbReference type="Pfam" id="PF04082">
    <property type="entry name" value="Fungal_trans"/>
    <property type="match status" value="1"/>
</dbReference>
<keyword evidence="11" id="KW-1185">Reference proteome</keyword>
<dbReference type="OrthoDB" id="5319830at2759"/>
<keyword evidence="3 7" id="KW-0805">Transcription regulation</keyword>
<dbReference type="InterPro" id="IPR051430">
    <property type="entry name" value="Fungal_TF_Env_Response"/>
</dbReference>
<dbReference type="InterPro" id="IPR019313">
    <property type="entry name" value="Mediator_Med17"/>
</dbReference>
<sequence>MSELDTISLLIPPEPSSKPQDLQAQIQQIIAQKGHFRHFTQSSLLAEIQGKATAPDAVQVDRDDEPQAEDDTPQKRQERVWKRRDEMLERINYAQNEVLCALDFVSFLISQQSVPAQHSMSPALQQAVPVGTLASRVLKDRPIPPSTKRRLAAVSQGWRAEGFHSASQKLAAASGRLQTEAEREAEYWHQIADLNSRGWSVSRLPRDRKAIGVHFRFSESAPQFRDRGFALLRQGSDGSVVLDRQVGLKKRKRLGVYVVRDGVKTGAFDLETTGSSGTTELNQSLNDYRNAIFEEELFYEICREARLVANQGITKRSQSVEVDVGGEYHLLLVSSSEKEDVTSPNAADNLTAQFVAISLRLLLIAAHEQNLIRRSQKPPPMTPKARPIPEYALLRPILAHLRHRAEAATFWDKCRALLGAFKRADLPISVSMEGSSTTLFQSLQMEPPNTMLAGLMVPVKTSFNIALTAQRKLQIGLATILGPPLFGSRYEISSIDFGLATIASSHHETRDEALSFIRHILLLDLVAHSETLALGVQAATRSELDKSKQTEWAVSQPHDGELSLYDAQEAIEKLQISVQHESICVKLSPVGRRSGVQNMLWSWTSAGCSKTEGGVTSLQKTAAVLSAEIGNATDNESLARLKWEIGSLLQKCKYLSKGIKLSQLSRHSLFTQAYPSIAKEFADQMVHLYLARFESVFRILHIPSFWIEYEQYWGAPTEADTITQLKIQLVTAIGTVVTQDATKTTGIYSTARQWLYAAQDWLAGPMKKNRISIGSLQVQCLLILARQALSVGGDVVWISMGTVVRTAMQMGLHRDPKHFKSIGILESEVRRRLWATILELDIQAALDAGVPPTLSVHDFDTEPPSNINDKDIDEQIEALQEHPTTTATDSSLQRFLLQTLRPRVEVARRMNGLVTAVSETSYKELCTLTTAIISACRACSSHIPRTSSLDAASFHHHLADLLLRRFILHLHRPLASRARSNPLYYFSRKMSLDAAMAILTPVPKNPEFARLVLVGAGMFKNRIIHASLAVASELLTNVEEQSPLEYPTPSWEPSAYRKMLTDALQEALRQSTERIRLGETNVKLRMKLGMALRQTEVAAGETSSSMQQLAQAAKESLEFSYAIIQERATAEGVDIEAGGRSGMSENVDLDDFDPEHFSLDPNFSLDDLFFLPTDLDVNGVARLPQM</sequence>
<dbReference type="Pfam" id="PF10156">
    <property type="entry name" value="Med17"/>
    <property type="match status" value="1"/>
</dbReference>
<dbReference type="GO" id="GO:0003712">
    <property type="term" value="F:transcription coregulator activity"/>
    <property type="evidence" value="ECO:0007669"/>
    <property type="project" value="InterPro"/>
</dbReference>
<dbReference type="EMBL" id="LVCJ01000038">
    <property type="protein sequence ID" value="OAL34571.1"/>
    <property type="molecule type" value="Genomic_DNA"/>
</dbReference>
<keyword evidence="7" id="KW-0010">Activator</keyword>
<feature type="domain" description="Xylanolytic transcriptional activator regulatory" evidence="9">
    <location>
        <begin position="796"/>
        <end position="870"/>
    </location>
</feature>
<reference evidence="10 11" key="1">
    <citation type="submission" date="2016-03" db="EMBL/GenBank/DDBJ databases">
        <title>The draft genome sequence of Fonsecaea nubica causative agent of cutaneous subcutaneous infection in human host.</title>
        <authorList>
            <person name="Costa F."/>
            <person name="Sybren D.H."/>
            <person name="Raittz R.T."/>
            <person name="Weiss V.A."/>
            <person name="Leao A.C."/>
            <person name="Gomes R."/>
            <person name="De Souza E.M."/>
            <person name="Pedrosa F.O."/>
            <person name="Steffens M.B."/>
            <person name="Bombassaro A."/>
            <person name="Tadra-Sfeir M.Z."/>
            <person name="Moreno L.F."/>
            <person name="Najafzadeh M.J."/>
            <person name="Felipe M.S."/>
            <person name="Teixeira M."/>
            <person name="Sun J."/>
            <person name="Xi L."/>
            <person name="Castro M.A."/>
            <person name="Vicente V.A."/>
        </authorList>
    </citation>
    <scope>NUCLEOTIDE SEQUENCE [LARGE SCALE GENOMIC DNA]</scope>
    <source>
        <strain evidence="10 11">CBS 269.64</strain>
    </source>
</reference>
<name>A0A178D028_9EURO</name>
<evidence type="ECO:0000256" key="1">
    <source>
        <dbReference type="ARBA" id="ARBA00022723"/>
    </source>
</evidence>
<dbReference type="CDD" id="cd12148">
    <property type="entry name" value="fungal_TF_MHR"/>
    <property type="match status" value="1"/>
</dbReference>
<evidence type="ECO:0000259" key="9">
    <source>
        <dbReference type="SMART" id="SM00906"/>
    </source>
</evidence>
<comment type="subunit">
    <text evidence="7">Component of the Mediator complex.</text>
</comment>
<comment type="similarity">
    <text evidence="7">Belongs to the Mediator complex subunit 17 family.</text>
</comment>
<evidence type="ECO:0000256" key="4">
    <source>
        <dbReference type="ARBA" id="ARBA00023125"/>
    </source>
</evidence>
<keyword evidence="2" id="KW-0862">Zinc</keyword>
<evidence type="ECO:0000256" key="2">
    <source>
        <dbReference type="ARBA" id="ARBA00022833"/>
    </source>
</evidence>
<protein>
    <recommendedName>
        <fullName evidence="7">Mediator of RNA polymerase II transcription subunit 17</fullName>
    </recommendedName>
    <alternativeName>
        <fullName evidence="7">Mediator complex subunit 17</fullName>
    </alternativeName>
</protein>
<dbReference type="GO" id="GO:0016592">
    <property type="term" value="C:mediator complex"/>
    <property type="evidence" value="ECO:0007669"/>
    <property type="project" value="InterPro"/>
</dbReference>
<evidence type="ECO:0000256" key="5">
    <source>
        <dbReference type="ARBA" id="ARBA00023163"/>
    </source>
</evidence>